<dbReference type="AlphaFoldDB" id="A0A4Y2QUT7"/>
<dbReference type="EMBL" id="BGPR01014880">
    <property type="protein sequence ID" value="GBN67113.1"/>
    <property type="molecule type" value="Genomic_DNA"/>
</dbReference>
<name>A0A4Y2QUT7_ARAVE</name>
<evidence type="ECO:0000313" key="2">
    <source>
        <dbReference type="Proteomes" id="UP000499080"/>
    </source>
</evidence>
<proteinExistence type="predicted"/>
<protein>
    <submittedName>
        <fullName evidence="1">Uncharacterized protein</fullName>
    </submittedName>
</protein>
<keyword evidence="2" id="KW-1185">Reference proteome</keyword>
<gene>
    <name evidence="1" type="ORF">AVEN_85057_1</name>
</gene>
<reference evidence="1 2" key="1">
    <citation type="journal article" date="2019" name="Sci. Rep.">
        <title>Orb-weaving spider Araneus ventricosus genome elucidates the spidroin gene catalogue.</title>
        <authorList>
            <person name="Kono N."/>
            <person name="Nakamura H."/>
            <person name="Ohtoshi R."/>
            <person name="Moran D.A.P."/>
            <person name="Shinohara A."/>
            <person name="Yoshida Y."/>
            <person name="Fujiwara M."/>
            <person name="Mori M."/>
            <person name="Tomita M."/>
            <person name="Arakawa K."/>
        </authorList>
    </citation>
    <scope>NUCLEOTIDE SEQUENCE [LARGE SCALE GENOMIC DNA]</scope>
</reference>
<organism evidence="1 2">
    <name type="scientific">Araneus ventricosus</name>
    <name type="common">Orbweaver spider</name>
    <name type="synonym">Epeira ventricosa</name>
    <dbReference type="NCBI Taxonomy" id="182803"/>
    <lineage>
        <taxon>Eukaryota</taxon>
        <taxon>Metazoa</taxon>
        <taxon>Ecdysozoa</taxon>
        <taxon>Arthropoda</taxon>
        <taxon>Chelicerata</taxon>
        <taxon>Arachnida</taxon>
        <taxon>Araneae</taxon>
        <taxon>Araneomorphae</taxon>
        <taxon>Entelegynae</taxon>
        <taxon>Araneoidea</taxon>
        <taxon>Araneidae</taxon>
        <taxon>Araneus</taxon>
    </lineage>
</organism>
<evidence type="ECO:0000313" key="1">
    <source>
        <dbReference type="EMBL" id="GBN67113.1"/>
    </source>
</evidence>
<comment type="caution">
    <text evidence="1">The sequence shown here is derived from an EMBL/GenBank/DDBJ whole genome shotgun (WGS) entry which is preliminary data.</text>
</comment>
<sequence>MQKSLKENAEKWQSVTAEDLNVDISEKYYDRKEKCLKIAHIMNFCWIMVDILLFSGMTKALAPTAEDASATMDADVDMIKNMLKRVNKRQ</sequence>
<dbReference type="Proteomes" id="UP000499080">
    <property type="component" value="Unassembled WGS sequence"/>
</dbReference>
<accession>A0A4Y2QUT7</accession>